<feature type="compositionally biased region" description="Low complexity" evidence="1">
    <location>
        <begin position="67"/>
        <end position="78"/>
    </location>
</feature>
<protein>
    <submittedName>
        <fullName evidence="2">Uncharacterized protein</fullName>
    </submittedName>
</protein>
<comment type="caution">
    <text evidence="2">The sequence shown here is derived from an EMBL/GenBank/DDBJ whole genome shotgun (WGS) entry which is preliminary data.</text>
</comment>
<dbReference type="AlphaFoldDB" id="A0AAV7REJ2"/>
<gene>
    <name evidence="2" type="ORF">NDU88_002104</name>
</gene>
<dbReference type="Proteomes" id="UP001066276">
    <property type="component" value="Chromosome 5"/>
</dbReference>
<feature type="region of interest" description="Disordered" evidence="1">
    <location>
        <begin position="43"/>
        <end position="78"/>
    </location>
</feature>
<proteinExistence type="predicted"/>
<organism evidence="2 3">
    <name type="scientific">Pleurodeles waltl</name>
    <name type="common">Iberian ribbed newt</name>
    <dbReference type="NCBI Taxonomy" id="8319"/>
    <lineage>
        <taxon>Eukaryota</taxon>
        <taxon>Metazoa</taxon>
        <taxon>Chordata</taxon>
        <taxon>Craniata</taxon>
        <taxon>Vertebrata</taxon>
        <taxon>Euteleostomi</taxon>
        <taxon>Amphibia</taxon>
        <taxon>Batrachia</taxon>
        <taxon>Caudata</taxon>
        <taxon>Salamandroidea</taxon>
        <taxon>Salamandridae</taxon>
        <taxon>Pleurodelinae</taxon>
        <taxon>Pleurodeles</taxon>
    </lineage>
</organism>
<name>A0AAV7REJ2_PLEWA</name>
<evidence type="ECO:0000313" key="3">
    <source>
        <dbReference type="Proteomes" id="UP001066276"/>
    </source>
</evidence>
<evidence type="ECO:0000313" key="2">
    <source>
        <dbReference type="EMBL" id="KAJ1149293.1"/>
    </source>
</evidence>
<sequence length="78" mass="8189">MPLMSPPQPGAQTLMRRRAPSPAFGQRLFLLLSLNWKTMGTARSPQAFAGDPPCSRGRGGTPRDRGAGAAAAASSRPQ</sequence>
<evidence type="ECO:0000256" key="1">
    <source>
        <dbReference type="SAM" id="MobiDB-lite"/>
    </source>
</evidence>
<dbReference type="EMBL" id="JANPWB010000009">
    <property type="protein sequence ID" value="KAJ1149293.1"/>
    <property type="molecule type" value="Genomic_DNA"/>
</dbReference>
<keyword evidence="3" id="KW-1185">Reference proteome</keyword>
<reference evidence="2" key="1">
    <citation type="journal article" date="2022" name="bioRxiv">
        <title>Sequencing and chromosome-scale assembly of the giantPleurodeles waltlgenome.</title>
        <authorList>
            <person name="Brown T."/>
            <person name="Elewa A."/>
            <person name="Iarovenko S."/>
            <person name="Subramanian E."/>
            <person name="Araus A.J."/>
            <person name="Petzold A."/>
            <person name="Susuki M."/>
            <person name="Suzuki K.-i.T."/>
            <person name="Hayashi T."/>
            <person name="Toyoda A."/>
            <person name="Oliveira C."/>
            <person name="Osipova E."/>
            <person name="Leigh N.D."/>
            <person name="Simon A."/>
            <person name="Yun M.H."/>
        </authorList>
    </citation>
    <scope>NUCLEOTIDE SEQUENCE</scope>
    <source>
        <strain evidence="2">20211129_DDA</strain>
        <tissue evidence="2">Liver</tissue>
    </source>
</reference>
<feature type="region of interest" description="Disordered" evidence="1">
    <location>
        <begin position="1"/>
        <end position="20"/>
    </location>
</feature>
<accession>A0AAV7REJ2</accession>